<dbReference type="GO" id="GO:0016020">
    <property type="term" value="C:membrane"/>
    <property type="evidence" value="ECO:0007669"/>
    <property type="project" value="InterPro"/>
</dbReference>
<proteinExistence type="predicted"/>
<dbReference type="RefSeq" id="WP_092577243.1">
    <property type="nucleotide sequence ID" value="NZ_FMAF01000044.1"/>
</dbReference>
<dbReference type="AlphaFoldDB" id="A0A1C3XI30"/>
<feature type="transmembrane region" description="Helical" evidence="1">
    <location>
        <begin position="138"/>
        <end position="155"/>
    </location>
</feature>
<dbReference type="PANTHER" id="PTHR22911">
    <property type="entry name" value="ACYL-MALONYL CONDENSING ENZYME-RELATED"/>
    <property type="match status" value="1"/>
</dbReference>
<dbReference type="InterPro" id="IPR037185">
    <property type="entry name" value="EmrE-like"/>
</dbReference>
<evidence type="ECO:0000313" key="3">
    <source>
        <dbReference type="EMBL" id="SCB51930.1"/>
    </source>
</evidence>
<organism evidence="3 4">
    <name type="scientific">Rhizobium lusitanum</name>
    <dbReference type="NCBI Taxonomy" id="293958"/>
    <lineage>
        <taxon>Bacteria</taxon>
        <taxon>Pseudomonadati</taxon>
        <taxon>Pseudomonadota</taxon>
        <taxon>Alphaproteobacteria</taxon>
        <taxon>Hyphomicrobiales</taxon>
        <taxon>Rhizobiaceae</taxon>
        <taxon>Rhizobium/Agrobacterium group</taxon>
        <taxon>Rhizobium</taxon>
    </lineage>
</organism>
<gene>
    <name evidence="3" type="ORF">GA0061101_14416</name>
</gene>
<feature type="transmembrane region" description="Helical" evidence="1">
    <location>
        <begin position="111"/>
        <end position="129"/>
    </location>
</feature>
<keyword evidence="1" id="KW-1133">Transmembrane helix</keyword>
<evidence type="ECO:0000313" key="4">
    <source>
        <dbReference type="Proteomes" id="UP000199205"/>
    </source>
</evidence>
<feature type="domain" description="EamA" evidence="2">
    <location>
        <begin position="19"/>
        <end position="152"/>
    </location>
</feature>
<feature type="transmembrane region" description="Helical" evidence="1">
    <location>
        <begin position="274"/>
        <end position="292"/>
    </location>
</feature>
<evidence type="ECO:0000259" key="2">
    <source>
        <dbReference type="Pfam" id="PF00892"/>
    </source>
</evidence>
<dbReference type="SUPFAM" id="SSF103481">
    <property type="entry name" value="Multidrug resistance efflux transporter EmrE"/>
    <property type="match status" value="2"/>
</dbReference>
<dbReference type="EMBL" id="FMAF01000044">
    <property type="protein sequence ID" value="SCB51930.1"/>
    <property type="molecule type" value="Genomic_DNA"/>
</dbReference>
<feature type="transmembrane region" description="Helical" evidence="1">
    <location>
        <begin position="85"/>
        <end position="105"/>
    </location>
</feature>
<keyword evidence="1" id="KW-0472">Membrane</keyword>
<dbReference type="PANTHER" id="PTHR22911:SF135">
    <property type="entry name" value="BLR4310 PROTEIN"/>
    <property type="match status" value="1"/>
</dbReference>
<feature type="transmembrane region" description="Helical" evidence="1">
    <location>
        <begin position="248"/>
        <end position="268"/>
    </location>
</feature>
<feature type="transmembrane region" description="Helical" evidence="1">
    <location>
        <begin position="161"/>
        <end position="183"/>
    </location>
</feature>
<feature type="transmembrane region" description="Helical" evidence="1">
    <location>
        <begin position="190"/>
        <end position="208"/>
    </location>
</feature>
<dbReference type="Proteomes" id="UP000199205">
    <property type="component" value="Unassembled WGS sequence"/>
</dbReference>
<dbReference type="Pfam" id="PF00892">
    <property type="entry name" value="EamA"/>
    <property type="match status" value="2"/>
</dbReference>
<feature type="transmembrane region" description="Helical" evidence="1">
    <location>
        <begin position="47"/>
        <end position="65"/>
    </location>
</feature>
<feature type="transmembrane region" description="Helical" evidence="1">
    <location>
        <begin position="220"/>
        <end position="241"/>
    </location>
</feature>
<accession>A0A1C3XI30</accession>
<name>A0A1C3XI30_9HYPH</name>
<keyword evidence="1" id="KW-0812">Transmembrane</keyword>
<reference evidence="4" key="1">
    <citation type="submission" date="2016-08" db="EMBL/GenBank/DDBJ databases">
        <authorList>
            <person name="Varghese N."/>
            <person name="Submissions Spin"/>
        </authorList>
    </citation>
    <scope>NUCLEOTIDE SEQUENCE [LARGE SCALE GENOMIC DNA]</scope>
    <source>
        <strain evidence="4">P1-7</strain>
    </source>
</reference>
<evidence type="ECO:0000256" key="1">
    <source>
        <dbReference type="SAM" id="Phobius"/>
    </source>
</evidence>
<feature type="domain" description="EamA" evidence="2">
    <location>
        <begin position="161"/>
        <end position="290"/>
    </location>
</feature>
<dbReference type="InterPro" id="IPR000620">
    <property type="entry name" value="EamA_dom"/>
</dbReference>
<dbReference type="Gene3D" id="1.10.3730.20">
    <property type="match status" value="1"/>
</dbReference>
<dbReference type="OrthoDB" id="7818056at2"/>
<sequence length="326" mass="34787">MSSITADSSSAAAGRSALRGVLVAFASYAVFAFSDASIKILHGVVPSYQVAFIGALFGFAAVPFLKRREDGWIDMVKTSNRPLWLLRFICGATGAICSVVAFTKLPMAEAFALLFLLPSFVTILSVVFLKEDVRWQRWTAVILGFVGVLIVLRPGFRELSIGHLCAAIGGLAAAISIVINRALGSKEKRISLYGAGLFGTLIVSGFLMLSEVTAPTATQWIFLASYGLLGAFGNVLLMNAARMAPANLVAPPQYSQMLWAIVFGYLLFNDSIDTPMAFGIVLIIFSGLLTLARERKRGTPLPAAVAGNTQTALATAQDERTEAPGR</sequence>
<protein>
    <submittedName>
        <fullName evidence="3">Permease of the drug/metabolite transporter (DMT) superfamily</fullName>
    </submittedName>
</protein>